<dbReference type="InterPro" id="IPR036005">
    <property type="entry name" value="Creatinase/aminopeptidase-like"/>
</dbReference>
<dbReference type="eggNOG" id="COG0006">
    <property type="taxonomic scope" value="Bacteria"/>
</dbReference>
<dbReference type="OrthoDB" id="9761809at2"/>
<dbReference type="SUPFAM" id="SSF53092">
    <property type="entry name" value="Creatinase/prolidase N-terminal domain"/>
    <property type="match status" value="1"/>
</dbReference>
<reference evidence="4" key="2">
    <citation type="submission" date="2010-01" db="EMBL/GenBank/DDBJ databases">
        <title>The complete genome of Conexibacter woesei DSM 14684.</title>
        <authorList>
            <consortium name="US DOE Joint Genome Institute (JGI-PGF)"/>
            <person name="Lucas S."/>
            <person name="Copeland A."/>
            <person name="Lapidus A."/>
            <person name="Glavina del Rio T."/>
            <person name="Dalin E."/>
            <person name="Tice H."/>
            <person name="Bruce D."/>
            <person name="Goodwin L."/>
            <person name="Pitluck S."/>
            <person name="Kyrpides N."/>
            <person name="Mavromatis K."/>
            <person name="Ivanova N."/>
            <person name="Mikhailova N."/>
            <person name="Chertkov O."/>
            <person name="Brettin T."/>
            <person name="Detter J.C."/>
            <person name="Han C."/>
            <person name="Larimer F."/>
            <person name="Land M."/>
            <person name="Hauser L."/>
            <person name="Markowitz V."/>
            <person name="Cheng J.-F."/>
            <person name="Hugenholtz P."/>
            <person name="Woyke T."/>
            <person name="Wu D."/>
            <person name="Pukall R."/>
            <person name="Steenblock K."/>
            <person name="Schneider S."/>
            <person name="Klenk H.-P."/>
            <person name="Eisen J.A."/>
        </authorList>
    </citation>
    <scope>NUCLEOTIDE SEQUENCE [LARGE SCALE GENOMIC DNA]</scope>
    <source>
        <strain evidence="4">DSM 14684 / CIP 108061 / JCM 11494 / NBRC 100937 / ID131577</strain>
    </source>
</reference>
<dbReference type="PANTHER" id="PTHR46112">
    <property type="entry name" value="AMINOPEPTIDASE"/>
    <property type="match status" value="1"/>
</dbReference>
<keyword evidence="4" id="KW-1185">Reference proteome</keyword>
<dbReference type="HOGENOM" id="CLU_705664_0_0_11"/>
<dbReference type="Proteomes" id="UP000008229">
    <property type="component" value="Chromosome"/>
</dbReference>
<dbReference type="AlphaFoldDB" id="D3F890"/>
<dbReference type="EMBL" id="CP001854">
    <property type="protein sequence ID" value="ADB48960.1"/>
    <property type="molecule type" value="Genomic_DNA"/>
</dbReference>
<dbReference type="KEGG" id="cwo:Cwoe_0525"/>
<evidence type="ECO:0000313" key="4">
    <source>
        <dbReference type="Proteomes" id="UP000008229"/>
    </source>
</evidence>
<feature type="domain" description="Peptidase M24" evidence="1">
    <location>
        <begin position="170"/>
        <end position="382"/>
    </location>
</feature>
<name>D3F890_CONWI</name>
<dbReference type="CDD" id="cd01066">
    <property type="entry name" value="APP_MetAP"/>
    <property type="match status" value="1"/>
</dbReference>
<dbReference type="STRING" id="469383.Cwoe_0525"/>
<dbReference type="InterPro" id="IPR000587">
    <property type="entry name" value="Creatinase_N"/>
</dbReference>
<reference evidence="3 4" key="1">
    <citation type="journal article" date="2010" name="Stand. Genomic Sci.">
        <title>Complete genome sequence of Conexibacter woesei type strain (ID131577).</title>
        <authorList>
            <person name="Pukall R."/>
            <person name="Lapidus A."/>
            <person name="Glavina Del Rio T."/>
            <person name="Copeland A."/>
            <person name="Tice H."/>
            <person name="Cheng J.-F."/>
            <person name="Lucas S."/>
            <person name="Chen F."/>
            <person name="Nolan M."/>
            <person name="Bruce D."/>
            <person name="Goodwin L."/>
            <person name="Pitluck S."/>
            <person name="Mavromatis K."/>
            <person name="Ivanova N."/>
            <person name="Ovchinnikova G."/>
            <person name="Pati A."/>
            <person name="Chen A."/>
            <person name="Palaniappan K."/>
            <person name="Land M."/>
            <person name="Hauser L."/>
            <person name="Chang Y.-J."/>
            <person name="Jeffries C.D."/>
            <person name="Chain P."/>
            <person name="Meincke L."/>
            <person name="Sims D."/>
            <person name="Brettin T."/>
            <person name="Detter J.C."/>
            <person name="Rohde M."/>
            <person name="Goeker M."/>
            <person name="Bristow J."/>
            <person name="Eisen J.A."/>
            <person name="Markowitz V."/>
            <person name="Kyrpides N.C."/>
            <person name="Klenk H.-P."/>
            <person name="Hugenholtz P."/>
        </authorList>
    </citation>
    <scope>NUCLEOTIDE SEQUENCE [LARGE SCALE GENOMIC DNA]</scope>
    <source>
        <strain evidence="4">DSM 14684 / CIP 108061 / JCM 11494 / NBRC 100937 / ID131577</strain>
    </source>
</reference>
<dbReference type="RefSeq" id="WP_012932013.1">
    <property type="nucleotide sequence ID" value="NC_013739.1"/>
</dbReference>
<dbReference type="Gene3D" id="3.40.350.10">
    <property type="entry name" value="Creatinase/prolidase N-terminal domain"/>
    <property type="match status" value="1"/>
</dbReference>
<sequence length="398" mass="42673">MAAPGISRDEFEARQRRVAEAARDRGYSAIVVWSAGLPTAWYGDVFYLANHHAMVCQLPRSGALHSSSFCALIVPADGEPVLLTTTLADTDERIAVADARAATHLPQEVARVLAEKGLASGRIGLVAHETMLASSYHALVANLDRGAVLEPCDEVLETMRAIKSPAELALMRDAAGVGIEWVATTMNAIREGRTEGEIVGEGLRYLSAAGGEPYDVIISSGPNAEQIWGSSGIPHWNSDRALVRGDMVHVDLWGPARDGYYTDFGRSTVVGRKPTGEQLEVLEGSIDLIESIVAEIRPGVTFGDLHERGLRWLVENGFRAADAEGGGGHSDVYPSFGHGLGLGVEYPQLIADDPTVVEPNMVIAVETMLGGAFFEHNVVVTETGHEVLTAASPSRWWD</sequence>
<dbReference type="SUPFAM" id="SSF55920">
    <property type="entry name" value="Creatinase/aminopeptidase"/>
    <property type="match status" value="1"/>
</dbReference>
<organism evidence="3 4">
    <name type="scientific">Conexibacter woesei (strain DSM 14684 / CCUG 47730 / CIP 108061 / JCM 11494 / NBRC 100937 / ID131577)</name>
    <dbReference type="NCBI Taxonomy" id="469383"/>
    <lineage>
        <taxon>Bacteria</taxon>
        <taxon>Bacillati</taxon>
        <taxon>Actinomycetota</taxon>
        <taxon>Thermoleophilia</taxon>
        <taxon>Solirubrobacterales</taxon>
        <taxon>Conexibacteraceae</taxon>
        <taxon>Conexibacter</taxon>
    </lineage>
</organism>
<accession>D3F890</accession>
<evidence type="ECO:0000259" key="1">
    <source>
        <dbReference type="Pfam" id="PF00557"/>
    </source>
</evidence>
<dbReference type="Gene3D" id="3.90.230.10">
    <property type="entry name" value="Creatinase/methionine aminopeptidase superfamily"/>
    <property type="match status" value="1"/>
</dbReference>
<dbReference type="InterPro" id="IPR050659">
    <property type="entry name" value="Peptidase_M24B"/>
</dbReference>
<gene>
    <name evidence="3" type="ordered locus">Cwoe_0525</name>
</gene>
<dbReference type="PANTHER" id="PTHR46112:SF2">
    <property type="entry name" value="XAA-PRO AMINOPEPTIDASE P-RELATED"/>
    <property type="match status" value="1"/>
</dbReference>
<protein>
    <submittedName>
        <fullName evidence="3">Peptidase M24</fullName>
    </submittedName>
</protein>
<evidence type="ECO:0000259" key="2">
    <source>
        <dbReference type="Pfam" id="PF01321"/>
    </source>
</evidence>
<dbReference type="InterPro" id="IPR000994">
    <property type="entry name" value="Pept_M24"/>
</dbReference>
<feature type="domain" description="Creatinase N-terminal" evidence="2">
    <location>
        <begin position="14"/>
        <end position="162"/>
    </location>
</feature>
<dbReference type="Pfam" id="PF00557">
    <property type="entry name" value="Peptidase_M24"/>
    <property type="match status" value="1"/>
</dbReference>
<proteinExistence type="predicted"/>
<dbReference type="Pfam" id="PF01321">
    <property type="entry name" value="Creatinase_N"/>
    <property type="match status" value="1"/>
</dbReference>
<evidence type="ECO:0000313" key="3">
    <source>
        <dbReference type="EMBL" id="ADB48960.1"/>
    </source>
</evidence>
<dbReference type="InterPro" id="IPR029149">
    <property type="entry name" value="Creatin/AminoP/Spt16_N"/>
</dbReference>